<organism evidence="3 4">
    <name type="scientific">Marixanthomonas spongiae</name>
    <dbReference type="NCBI Taxonomy" id="2174845"/>
    <lineage>
        <taxon>Bacteria</taxon>
        <taxon>Pseudomonadati</taxon>
        <taxon>Bacteroidota</taxon>
        <taxon>Flavobacteriia</taxon>
        <taxon>Flavobacteriales</taxon>
        <taxon>Flavobacteriaceae</taxon>
        <taxon>Marixanthomonas</taxon>
    </lineage>
</organism>
<dbReference type="PROSITE" id="PS51352">
    <property type="entry name" value="THIOREDOXIN_2"/>
    <property type="match status" value="1"/>
</dbReference>
<comment type="caution">
    <text evidence="3">The sequence shown here is derived from an EMBL/GenBank/DDBJ whole genome shotgun (WGS) entry which is preliminary data.</text>
</comment>
<dbReference type="InterPro" id="IPR036249">
    <property type="entry name" value="Thioredoxin-like_sf"/>
</dbReference>
<keyword evidence="1" id="KW-0732">Signal</keyword>
<evidence type="ECO:0000313" key="3">
    <source>
        <dbReference type="EMBL" id="PVW14722.1"/>
    </source>
</evidence>
<dbReference type="EMBL" id="QEHR01000005">
    <property type="protein sequence ID" value="PVW14722.1"/>
    <property type="molecule type" value="Genomic_DNA"/>
</dbReference>
<gene>
    <name evidence="3" type="ORF">DDV96_09405</name>
</gene>
<dbReference type="GO" id="GO:0016491">
    <property type="term" value="F:oxidoreductase activity"/>
    <property type="evidence" value="ECO:0007669"/>
    <property type="project" value="InterPro"/>
</dbReference>
<feature type="signal peptide" evidence="1">
    <location>
        <begin position="1"/>
        <end position="18"/>
    </location>
</feature>
<dbReference type="Gene3D" id="3.40.30.10">
    <property type="entry name" value="Glutaredoxin"/>
    <property type="match status" value="1"/>
</dbReference>
<dbReference type="Pfam" id="PF00578">
    <property type="entry name" value="AhpC-TSA"/>
    <property type="match status" value="1"/>
</dbReference>
<dbReference type="AlphaFoldDB" id="A0A2U0I0T9"/>
<evidence type="ECO:0000256" key="1">
    <source>
        <dbReference type="SAM" id="SignalP"/>
    </source>
</evidence>
<reference evidence="3 4" key="1">
    <citation type="submission" date="2018-04" db="EMBL/GenBank/DDBJ databases">
        <title>Marixanthomonas spongiae HN-E44 sp. nov., isolated from a marine sponge.</title>
        <authorList>
            <person name="Luo L."/>
            <person name="Zhuang L."/>
        </authorList>
    </citation>
    <scope>NUCLEOTIDE SEQUENCE [LARGE SCALE GENOMIC DNA]</scope>
    <source>
        <strain evidence="3 4">HN-E44</strain>
    </source>
</reference>
<evidence type="ECO:0000313" key="4">
    <source>
        <dbReference type="Proteomes" id="UP000245962"/>
    </source>
</evidence>
<evidence type="ECO:0000259" key="2">
    <source>
        <dbReference type="PROSITE" id="PS51352"/>
    </source>
</evidence>
<feature type="domain" description="Thioredoxin" evidence="2">
    <location>
        <begin position="65"/>
        <end position="212"/>
    </location>
</feature>
<dbReference type="InterPro" id="IPR013766">
    <property type="entry name" value="Thioredoxin_domain"/>
</dbReference>
<dbReference type="RefSeq" id="WP_116694499.1">
    <property type="nucleotide sequence ID" value="NZ_QEHR01000005.1"/>
</dbReference>
<accession>A0A2U0I0T9</accession>
<dbReference type="GO" id="GO:0016209">
    <property type="term" value="F:antioxidant activity"/>
    <property type="evidence" value="ECO:0007669"/>
    <property type="project" value="InterPro"/>
</dbReference>
<protein>
    <submittedName>
        <fullName evidence="3">Thiol-disulfide oxidoreductase</fullName>
    </submittedName>
</protein>
<sequence>MGRKLLLLFLLVSYTALSQEVEHETLFSQAIGKNIKKYKLQSKQAFMDHNYERATFLFDSLVNHVINGSRLDNFDIRKTSGKKINFYDFDKPVFLISYASWCTPGIGEIPALNKIVDENHQEIDFVVLFWDTKRKARQQARKYSKNITVAYVDETENTHDHIVQTLKHSLGFPTTFFIDSNKTIIDVRRGVLHPYNETYDASFEMNYDAYHNGITLIKSFDGKSRTTVVAKDNP</sequence>
<keyword evidence="4" id="KW-1185">Reference proteome</keyword>
<proteinExistence type="predicted"/>
<name>A0A2U0I0T9_9FLAO</name>
<feature type="chain" id="PRO_5015537812" evidence="1">
    <location>
        <begin position="19"/>
        <end position="234"/>
    </location>
</feature>
<dbReference type="OrthoDB" id="1134224at2"/>
<dbReference type="InterPro" id="IPR000866">
    <property type="entry name" value="AhpC/TSA"/>
</dbReference>
<dbReference type="SUPFAM" id="SSF52833">
    <property type="entry name" value="Thioredoxin-like"/>
    <property type="match status" value="1"/>
</dbReference>
<dbReference type="Proteomes" id="UP000245962">
    <property type="component" value="Unassembled WGS sequence"/>
</dbReference>